<dbReference type="PROSITE" id="PS51257">
    <property type="entry name" value="PROKAR_LIPOPROTEIN"/>
    <property type="match status" value="1"/>
</dbReference>
<organism evidence="2 3">
    <name type="scientific">Thermocatellispora tengchongensis</name>
    <dbReference type="NCBI Taxonomy" id="1073253"/>
    <lineage>
        <taxon>Bacteria</taxon>
        <taxon>Bacillati</taxon>
        <taxon>Actinomycetota</taxon>
        <taxon>Actinomycetes</taxon>
        <taxon>Streptosporangiales</taxon>
        <taxon>Streptosporangiaceae</taxon>
        <taxon>Thermocatellispora</taxon>
    </lineage>
</organism>
<dbReference type="SUPFAM" id="SSF53850">
    <property type="entry name" value="Periplasmic binding protein-like II"/>
    <property type="match status" value="1"/>
</dbReference>
<dbReference type="Gene3D" id="3.40.190.10">
    <property type="entry name" value="Periplasmic binding protein-like II"/>
    <property type="match status" value="1"/>
</dbReference>
<dbReference type="InterPro" id="IPR006059">
    <property type="entry name" value="SBP"/>
</dbReference>
<reference evidence="2 3" key="1">
    <citation type="submission" date="2020-08" db="EMBL/GenBank/DDBJ databases">
        <title>Genomic Encyclopedia of Type Strains, Phase IV (KMG-IV): sequencing the most valuable type-strain genomes for metagenomic binning, comparative biology and taxonomic classification.</title>
        <authorList>
            <person name="Goeker M."/>
        </authorList>
    </citation>
    <scope>NUCLEOTIDE SEQUENCE [LARGE SCALE GENOMIC DNA]</scope>
    <source>
        <strain evidence="2 3">DSM 45615</strain>
    </source>
</reference>
<gene>
    <name evidence="2" type="ORF">HNP84_010317</name>
</gene>
<dbReference type="PROSITE" id="PS51318">
    <property type="entry name" value="TAT"/>
    <property type="match status" value="1"/>
</dbReference>
<name>A0A840PNN4_9ACTN</name>
<dbReference type="PANTHER" id="PTHR43649">
    <property type="entry name" value="ARABINOSE-BINDING PROTEIN-RELATED"/>
    <property type="match status" value="1"/>
</dbReference>
<comment type="caution">
    <text evidence="2">The sequence shown here is derived from an EMBL/GenBank/DDBJ whole genome shotgun (WGS) entry which is preliminary data.</text>
</comment>
<sequence length="443" mass="47574">MTGISRRTFLRRTGMVGGGLLASAALTACGGSSGGQAVSSGKVDLGVWTHDPGYVKTFTEMAKKLTDAPGGKYDYNLKFTQADSEALVTRMVSQGAAGTGTPDLIGIVISVFPRVMNGGIGKQLLLDLDSTIAPVKNDLLRTAPYTIDGKLYALESDTCLSVLYFREDEFKKNGIPEDVGTWEELAEIGARLHQKTGQSLGMVSTGDNTSVTNQFLQLLLQRGGGYYDEGGNLILDSPEAVEVLDFMAKGVASGFLISLPDPYGAPNTAALKNGKLIATVMPNWYNIYGLQSYVPEQKGKWRMRNLPRFKGGGHIASALGGTGFAVLKDKPGTTAATELLRQTYLTREGQLLRFQKGGFLPTLKSLYQDQEFLSTEDEYLGGQRLFDIYTPASQDSPTFYQNAKLNVLIEALGGPMLETLQGKKKAADAIKEAVAAYNAKKGG</sequence>
<evidence type="ECO:0000256" key="1">
    <source>
        <dbReference type="SAM" id="SignalP"/>
    </source>
</evidence>
<dbReference type="InterPro" id="IPR006311">
    <property type="entry name" value="TAT_signal"/>
</dbReference>
<dbReference type="EMBL" id="JACHGN010000046">
    <property type="protein sequence ID" value="MBB5140549.1"/>
    <property type="molecule type" value="Genomic_DNA"/>
</dbReference>
<dbReference type="PANTHER" id="PTHR43649:SF12">
    <property type="entry name" value="DIACETYLCHITOBIOSE BINDING PROTEIN DASA"/>
    <property type="match status" value="1"/>
</dbReference>
<dbReference type="InterPro" id="IPR050490">
    <property type="entry name" value="Bact_solute-bd_prot1"/>
</dbReference>
<accession>A0A840PNN4</accession>
<protein>
    <submittedName>
        <fullName evidence="2">ABC-type glycerol-3-phosphate transport system substrate-binding protein</fullName>
    </submittedName>
</protein>
<evidence type="ECO:0000313" key="3">
    <source>
        <dbReference type="Proteomes" id="UP000578449"/>
    </source>
</evidence>
<feature type="signal peptide" evidence="1">
    <location>
        <begin position="1"/>
        <end position="27"/>
    </location>
</feature>
<proteinExistence type="predicted"/>
<dbReference type="AlphaFoldDB" id="A0A840PNN4"/>
<feature type="chain" id="PRO_5038853728" evidence="1">
    <location>
        <begin position="28"/>
        <end position="443"/>
    </location>
</feature>
<dbReference type="Proteomes" id="UP000578449">
    <property type="component" value="Unassembled WGS sequence"/>
</dbReference>
<keyword evidence="3" id="KW-1185">Reference proteome</keyword>
<dbReference type="RefSeq" id="WP_221337779.1">
    <property type="nucleotide sequence ID" value="NZ_BAABIX010000080.1"/>
</dbReference>
<dbReference type="Pfam" id="PF13416">
    <property type="entry name" value="SBP_bac_8"/>
    <property type="match status" value="1"/>
</dbReference>
<evidence type="ECO:0000313" key="2">
    <source>
        <dbReference type="EMBL" id="MBB5140549.1"/>
    </source>
</evidence>
<keyword evidence="1" id="KW-0732">Signal</keyword>